<reference evidence="1" key="1">
    <citation type="submission" date="2021-03" db="EMBL/GenBank/DDBJ databases">
        <title>Evolutionary priming and transition to the ectomycorrhizal habit in an iconic lineage of mushroom-forming fungi: is preadaptation a requirement?</title>
        <authorList>
            <consortium name="DOE Joint Genome Institute"/>
            <person name="Looney B.P."/>
            <person name="Miyauchi S."/>
            <person name="Morin E."/>
            <person name="Drula E."/>
            <person name="Courty P.E."/>
            <person name="Chicoki N."/>
            <person name="Fauchery L."/>
            <person name="Kohler A."/>
            <person name="Kuo A."/>
            <person name="LaButti K."/>
            <person name="Pangilinan J."/>
            <person name="Lipzen A."/>
            <person name="Riley R."/>
            <person name="Andreopoulos W."/>
            <person name="He G."/>
            <person name="Johnson J."/>
            <person name="Barry K.W."/>
            <person name="Grigoriev I.V."/>
            <person name="Nagy L."/>
            <person name="Hibbett D."/>
            <person name="Henrissat B."/>
            <person name="Matheny P.B."/>
            <person name="Labbe J."/>
            <person name="Martin A.F."/>
        </authorList>
    </citation>
    <scope>NUCLEOTIDE SEQUENCE</scope>
    <source>
        <strain evidence="1">BPL698</strain>
    </source>
</reference>
<accession>A0ACC0UMZ3</accession>
<organism evidence="1 2">
    <name type="scientific">Russula earlei</name>
    <dbReference type="NCBI Taxonomy" id="71964"/>
    <lineage>
        <taxon>Eukaryota</taxon>
        <taxon>Fungi</taxon>
        <taxon>Dikarya</taxon>
        <taxon>Basidiomycota</taxon>
        <taxon>Agaricomycotina</taxon>
        <taxon>Agaricomycetes</taxon>
        <taxon>Russulales</taxon>
        <taxon>Russulaceae</taxon>
        <taxon>Russula</taxon>
    </lineage>
</organism>
<dbReference type="Proteomes" id="UP001207468">
    <property type="component" value="Unassembled WGS sequence"/>
</dbReference>
<dbReference type="EMBL" id="JAGFNK010000003">
    <property type="protein sequence ID" value="KAI9513080.1"/>
    <property type="molecule type" value="Genomic_DNA"/>
</dbReference>
<evidence type="ECO:0000313" key="2">
    <source>
        <dbReference type="Proteomes" id="UP001207468"/>
    </source>
</evidence>
<evidence type="ECO:0000313" key="1">
    <source>
        <dbReference type="EMBL" id="KAI9513080.1"/>
    </source>
</evidence>
<keyword evidence="2" id="KW-1185">Reference proteome</keyword>
<name>A0ACC0UMZ3_9AGAM</name>
<gene>
    <name evidence="1" type="ORF">F5148DRAFT_972418</name>
</gene>
<sequence>MSSDLEWLLLRGNNSFIVKRAPSGPIFSKEPGNLLNIHSQKFSGLANAKTIDVKPSSNGFAITHRKKSASTHAVRLAYASTIIGSRTGSRRALGIAAQLAKRGYRPDLRAATIARVSALIVAQKEPRAVPPKKLRGRKAKAFEISLK</sequence>
<proteinExistence type="predicted"/>
<protein>
    <submittedName>
        <fullName evidence="1">Ribosomal L28e protein family-domain-containing protein</fullName>
    </submittedName>
</protein>
<comment type="caution">
    <text evidence="1">The sequence shown here is derived from an EMBL/GenBank/DDBJ whole genome shotgun (WGS) entry which is preliminary data.</text>
</comment>